<evidence type="ECO:0000256" key="2">
    <source>
        <dbReference type="ARBA" id="ARBA00022448"/>
    </source>
</evidence>
<dbReference type="PANTHER" id="PTHR47264:SF3">
    <property type="entry name" value="SYNAPTOTAGMIN-5 ISOFORM X1"/>
    <property type="match status" value="1"/>
</dbReference>
<evidence type="ECO:0000256" key="3">
    <source>
        <dbReference type="ARBA" id="ARBA00023055"/>
    </source>
</evidence>
<keyword evidence="4" id="KW-0446">Lipid-binding</keyword>
<keyword evidence="2" id="KW-0813">Transport</keyword>
<dbReference type="CDD" id="cd21669">
    <property type="entry name" value="SMP_SF"/>
    <property type="match status" value="1"/>
</dbReference>
<proteinExistence type="predicted"/>
<organism evidence="8 9">
    <name type="scientific">Iris pallida</name>
    <name type="common">Sweet iris</name>
    <dbReference type="NCBI Taxonomy" id="29817"/>
    <lineage>
        <taxon>Eukaryota</taxon>
        <taxon>Viridiplantae</taxon>
        <taxon>Streptophyta</taxon>
        <taxon>Embryophyta</taxon>
        <taxon>Tracheophyta</taxon>
        <taxon>Spermatophyta</taxon>
        <taxon>Magnoliopsida</taxon>
        <taxon>Liliopsida</taxon>
        <taxon>Asparagales</taxon>
        <taxon>Iridaceae</taxon>
        <taxon>Iridoideae</taxon>
        <taxon>Irideae</taxon>
        <taxon>Iris</taxon>
    </lineage>
</organism>
<comment type="subcellular location">
    <subcellularLocation>
        <location evidence="1">Membrane</location>
    </subcellularLocation>
</comment>
<dbReference type="GO" id="GO:0016020">
    <property type="term" value="C:membrane"/>
    <property type="evidence" value="ECO:0007669"/>
    <property type="project" value="UniProtKB-SubCell"/>
</dbReference>
<evidence type="ECO:0000313" key="9">
    <source>
        <dbReference type="Proteomes" id="UP001140949"/>
    </source>
</evidence>
<evidence type="ECO:0000259" key="7">
    <source>
        <dbReference type="PROSITE" id="PS51847"/>
    </source>
</evidence>
<dbReference type="PROSITE" id="PS51847">
    <property type="entry name" value="SMP"/>
    <property type="match status" value="1"/>
</dbReference>
<dbReference type="InterPro" id="IPR031468">
    <property type="entry name" value="SMP_LBD"/>
</dbReference>
<protein>
    <submittedName>
        <fullName evidence="8">Extended synaptotagmin-1 isoform X2</fullName>
    </submittedName>
</protein>
<dbReference type="SUPFAM" id="SSF49562">
    <property type="entry name" value="C2 domain (Calcium/lipid-binding domain, CaLB)"/>
    <property type="match status" value="3"/>
</dbReference>
<dbReference type="InterPro" id="IPR000008">
    <property type="entry name" value="C2_dom"/>
</dbReference>
<feature type="domain" description="C2" evidence="6">
    <location>
        <begin position="465"/>
        <end position="581"/>
    </location>
</feature>
<reference evidence="8" key="1">
    <citation type="journal article" date="2023" name="GigaByte">
        <title>Genome assembly of the bearded iris, Iris pallida Lam.</title>
        <authorList>
            <person name="Bruccoleri R.E."/>
            <person name="Oakeley E.J."/>
            <person name="Faust A.M.E."/>
            <person name="Altorfer M."/>
            <person name="Dessus-Babus S."/>
            <person name="Burckhardt D."/>
            <person name="Oertli M."/>
            <person name="Naumann U."/>
            <person name="Petersen F."/>
            <person name="Wong J."/>
        </authorList>
    </citation>
    <scope>NUCLEOTIDE SEQUENCE</scope>
    <source>
        <strain evidence="8">GSM-AAB239-AS_SAM_17_03QT</strain>
    </source>
</reference>
<evidence type="ECO:0000256" key="4">
    <source>
        <dbReference type="ARBA" id="ARBA00023121"/>
    </source>
</evidence>
<keyword evidence="9" id="KW-1185">Reference proteome</keyword>
<dbReference type="SMART" id="SM00239">
    <property type="entry name" value="C2"/>
    <property type="match status" value="3"/>
</dbReference>
<feature type="domain" description="SMP-LTD" evidence="7">
    <location>
        <begin position="94"/>
        <end position="280"/>
    </location>
</feature>
<dbReference type="Gene3D" id="2.60.40.150">
    <property type="entry name" value="C2 domain"/>
    <property type="match status" value="2"/>
</dbReference>
<keyword evidence="3" id="KW-0445">Lipid transport</keyword>
<dbReference type="InterPro" id="IPR035892">
    <property type="entry name" value="C2_domain_sf"/>
</dbReference>
<evidence type="ECO:0000313" key="8">
    <source>
        <dbReference type="EMBL" id="KAJ6793401.1"/>
    </source>
</evidence>
<feature type="domain" description="C2" evidence="6">
    <location>
        <begin position="587"/>
        <end position="710"/>
    </location>
</feature>
<accession>A0AAX6DNR6</accession>
<name>A0AAX6DNR6_IRIPA</name>
<dbReference type="PANTHER" id="PTHR47264">
    <property type="entry name" value="OS01G0128800 PROTEIN"/>
    <property type="match status" value="1"/>
</dbReference>
<dbReference type="Pfam" id="PF00168">
    <property type="entry name" value="C2"/>
    <property type="match status" value="3"/>
</dbReference>
<evidence type="ECO:0000256" key="1">
    <source>
        <dbReference type="ARBA" id="ARBA00004370"/>
    </source>
</evidence>
<sequence>MMVVKKKLRRFSAQEAKDFFRHVIEDKPLLPFLIPLLFFSWTIERWLVPFSNWVPLLFAVCATIEYGRCQRQVLVEDLNGRWKQLILNSSPITPIEPCEWLNKLAMEVWPKYLEPKISRRFSSIVERGLKSRRPDLIEKLELQEFSLGSNPPNLGGHGMHWTTSGDQKVLRLGFDWDTTEMSVMLMAKLAKPLRGAARIVINQIHIKGDLLLTPVLDGQAILYSFESIPEIRIGVAFGSGGSQTLPATELPGVSSWLVSLLTETLSKTMVEPRCGCFSLPSVDLGKSAVGGVLSVSVVSAGNFGGKSLKANNLESRLSTTRNSRSSGSFGSQVLQTFIEVELGDLTRRTNFGQGLNPIWDATFNMMLHGSTGIVKFHLYERDSSSVKFNYLTSCEIKMKYVADDSTTFWFITHGSGVVAKQAEYCGQTVEMIVPFEDTNYGELAVSLVLKEWQFSDGSISLRDSATRQSQPSSIYGSSSLQSRTGWKLIITVMEGKNMISKSGKCNPYVKLQYGKAAHRTKPILHTSNPVWNQMFELEEIGGGEYLKIKCYTSETFGDENIGSAQVSLEGIQEGTCKDVWIPLERVSSGELRLQIEAVKSDDYEGFKNSLSRSGTLELVLIEARDLIAADLRGTSDPFVRVQYGNTKKMTKVIHKTLNPRWNQTLEFPDTGDRLVLQVKDHNDLLPTVSIGDCVVEYERLPPNQTAEKWIPLQGVTSGEIHVLVTRRVPELQKVPSLATDVSSPSKADMMSGQIREILKKFHGLVEDGDLEGLSLAMSEVETAEDAQREYMFQLEMEETMLINKITELGHEMNRTSSIPGNIPY</sequence>
<keyword evidence="5" id="KW-0472">Membrane</keyword>
<dbReference type="GO" id="GO:0008289">
    <property type="term" value="F:lipid binding"/>
    <property type="evidence" value="ECO:0007669"/>
    <property type="project" value="UniProtKB-KW"/>
</dbReference>
<reference evidence="8" key="2">
    <citation type="submission" date="2023-04" db="EMBL/GenBank/DDBJ databases">
        <authorList>
            <person name="Bruccoleri R.E."/>
            <person name="Oakeley E.J."/>
            <person name="Faust A.-M."/>
            <person name="Dessus-Babus S."/>
            <person name="Altorfer M."/>
            <person name="Burckhardt D."/>
            <person name="Oertli M."/>
            <person name="Naumann U."/>
            <person name="Petersen F."/>
            <person name="Wong J."/>
        </authorList>
    </citation>
    <scope>NUCLEOTIDE SEQUENCE</scope>
    <source>
        <strain evidence="8">GSM-AAB239-AS_SAM_17_03QT</strain>
        <tissue evidence="8">Leaf</tissue>
    </source>
</reference>
<dbReference type="EMBL" id="JANAVB010043017">
    <property type="protein sequence ID" value="KAJ6793401.1"/>
    <property type="molecule type" value="Genomic_DNA"/>
</dbReference>
<dbReference type="CDD" id="cd00030">
    <property type="entry name" value="C2"/>
    <property type="match status" value="1"/>
</dbReference>
<gene>
    <name evidence="8" type="ORF">M6B38_235950</name>
</gene>
<dbReference type="AlphaFoldDB" id="A0AAX6DNR6"/>
<dbReference type="Proteomes" id="UP001140949">
    <property type="component" value="Unassembled WGS sequence"/>
</dbReference>
<comment type="caution">
    <text evidence="8">The sequence shown here is derived from an EMBL/GenBank/DDBJ whole genome shotgun (WGS) entry which is preliminary data.</text>
</comment>
<evidence type="ECO:0000259" key="6">
    <source>
        <dbReference type="PROSITE" id="PS50004"/>
    </source>
</evidence>
<evidence type="ECO:0000256" key="5">
    <source>
        <dbReference type="ARBA" id="ARBA00023136"/>
    </source>
</evidence>
<dbReference type="PROSITE" id="PS50004">
    <property type="entry name" value="C2"/>
    <property type="match status" value="2"/>
</dbReference>
<dbReference type="GO" id="GO:0006869">
    <property type="term" value="P:lipid transport"/>
    <property type="evidence" value="ECO:0007669"/>
    <property type="project" value="UniProtKB-KW"/>
</dbReference>